<evidence type="ECO:0000313" key="1">
    <source>
        <dbReference type="EMBL" id="GGK36692.1"/>
    </source>
</evidence>
<evidence type="ECO:0008006" key="3">
    <source>
        <dbReference type="Google" id="ProtNLM"/>
    </source>
</evidence>
<organism evidence="1 2">
    <name type="scientific">Deinococcus malanensis</name>
    <dbReference type="NCBI Taxonomy" id="1706855"/>
    <lineage>
        <taxon>Bacteria</taxon>
        <taxon>Thermotogati</taxon>
        <taxon>Deinococcota</taxon>
        <taxon>Deinococci</taxon>
        <taxon>Deinococcales</taxon>
        <taxon>Deinococcaceae</taxon>
        <taxon>Deinococcus</taxon>
    </lineage>
</organism>
<proteinExistence type="predicted"/>
<gene>
    <name evidence="1" type="ORF">GCM10008955_33140</name>
</gene>
<accession>A0ABQ2F3E1</accession>
<reference evidence="2" key="1">
    <citation type="journal article" date="2019" name="Int. J. Syst. Evol. Microbiol.">
        <title>The Global Catalogue of Microorganisms (GCM) 10K type strain sequencing project: providing services to taxonomists for standard genome sequencing and annotation.</title>
        <authorList>
            <consortium name="The Broad Institute Genomics Platform"/>
            <consortium name="The Broad Institute Genome Sequencing Center for Infectious Disease"/>
            <person name="Wu L."/>
            <person name="Ma J."/>
        </authorList>
    </citation>
    <scope>NUCLEOTIDE SEQUENCE [LARGE SCALE GENOMIC DNA]</scope>
    <source>
        <strain evidence="2">JCM 30331</strain>
    </source>
</reference>
<sequence>MELNLESLADLAPAGSALHFFLWLAARSGQRDDALAIHTDGDYSPDEHAHLTHLEKLGWVTSHRQDQDTHVTHHTIRTSTGHS</sequence>
<name>A0ABQ2F3E1_9DEIO</name>
<dbReference type="Proteomes" id="UP000647587">
    <property type="component" value="Unassembled WGS sequence"/>
</dbReference>
<dbReference type="EMBL" id="BMPP01000016">
    <property type="protein sequence ID" value="GGK36692.1"/>
    <property type="molecule type" value="Genomic_DNA"/>
</dbReference>
<protein>
    <recommendedName>
        <fullName evidence="3">MarR family transcriptional regulator</fullName>
    </recommendedName>
</protein>
<evidence type="ECO:0000313" key="2">
    <source>
        <dbReference type="Proteomes" id="UP000647587"/>
    </source>
</evidence>
<comment type="caution">
    <text evidence="1">The sequence shown here is derived from an EMBL/GenBank/DDBJ whole genome shotgun (WGS) entry which is preliminary data.</text>
</comment>
<dbReference type="RefSeq" id="WP_189010754.1">
    <property type="nucleotide sequence ID" value="NZ_BMPP01000016.1"/>
</dbReference>
<keyword evidence="2" id="KW-1185">Reference proteome</keyword>